<dbReference type="GO" id="GO:0003677">
    <property type="term" value="F:DNA binding"/>
    <property type="evidence" value="ECO:0007669"/>
    <property type="project" value="InterPro"/>
</dbReference>
<reference evidence="1" key="1">
    <citation type="submission" date="2016-04" db="EMBL/GenBank/DDBJ databases">
        <authorList>
            <person name="Tabuchi Yagui T.R."/>
        </authorList>
    </citation>
    <scope>NUCLEOTIDE SEQUENCE [LARGE SCALE GENOMIC DNA]</scope>
    <source>
        <strain evidence="1">NIES-26</strain>
    </source>
</reference>
<sequence>MDASSGTHKEYIMLELDLITTVAWNTTFGEKLKEMRGKLSRRLLAEEIRARFDYQVSHQYIQLLEHPTMPRAPKNVSFQLLRHICQVLGKDVQELFGSPKITS</sequence>
<dbReference type="AlphaFoldDB" id="A0A367QK08"/>
<dbReference type="InterPro" id="IPR010982">
    <property type="entry name" value="Lambda_DNA-bd_dom_sf"/>
</dbReference>
<name>A0A367QK08_9NOSO</name>
<keyword evidence="2" id="KW-1185">Reference proteome</keyword>
<dbReference type="Gene3D" id="1.10.260.40">
    <property type="entry name" value="lambda repressor-like DNA-binding domains"/>
    <property type="match status" value="1"/>
</dbReference>
<dbReference type="Proteomes" id="UP000252107">
    <property type="component" value="Unassembled WGS sequence"/>
</dbReference>
<evidence type="ECO:0000313" key="2">
    <source>
        <dbReference type="Proteomes" id="UP000252107"/>
    </source>
</evidence>
<dbReference type="SUPFAM" id="SSF47413">
    <property type="entry name" value="lambda repressor-like DNA-binding domains"/>
    <property type="match status" value="1"/>
</dbReference>
<evidence type="ECO:0008006" key="3">
    <source>
        <dbReference type="Google" id="ProtNLM"/>
    </source>
</evidence>
<accession>A0A367QK08</accession>
<evidence type="ECO:0000313" key="1">
    <source>
        <dbReference type="EMBL" id="RCJ24415.1"/>
    </source>
</evidence>
<proteinExistence type="predicted"/>
<organism evidence="1 2">
    <name type="scientific">Nostoc minutum NIES-26</name>
    <dbReference type="NCBI Taxonomy" id="1844469"/>
    <lineage>
        <taxon>Bacteria</taxon>
        <taxon>Bacillati</taxon>
        <taxon>Cyanobacteriota</taxon>
        <taxon>Cyanophyceae</taxon>
        <taxon>Nostocales</taxon>
        <taxon>Nostocaceae</taxon>
        <taxon>Nostoc</taxon>
    </lineage>
</organism>
<dbReference type="EMBL" id="LXQD01000318">
    <property type="protein sequence ID" value="RCJ24415.1"/>
    <property type="molecule type" value="Genomic_DNA"/>
</dbReference>
<protein>
    <recommendedName>
        <fullName evidence="3">HTH cro/C1-type domain-containing protein</fullName>
    </recommendedName>
</protein>
<comment type="caution">
    <text evidence="1">The sequence shown here is derived from an EMBL/GenBank/DDBJ whole genome shotgun (WGS) entry which is preliminary data.</text>
</comment>
<gene>
    <name evidence="1" type="ORF">A6770_28395</name>
</gene>